<organism evidence="1 2">
    <name type="scientific">Salvia divinorum</name>
    <name type="common">Maria pastora</name>
    <name type="synonym">Diviner's sage</name>
    <dbReference type="NCBI Taxonomy" id="28513"/>
    <lineage>
        <taxon>Eukaryota</taxon>
        <taxon>Viridiplantae</taxon>
        <taxon>Streptophyta</taxon>
        <taxon>Embryophyta</taxon>
        <taxon>Tracheophyta</taxon>
        <taxon>Spermatophyta</taxon>
        <taxon>Magnoliopsida</taxon>
        <taxon>eudicotyledons</taxon>
        <taxon>Gunneridae</taxon>
        <taxon>Pentapetalae</taxon>
        <taxon>asterids</taxon>
        <taxon>lamiids</taxon>
        <taxon>Lamiales</taxon>
        <taxon>Lamiaceae</taxon>
        <taxon>Nepetoideae</taxon>
        <taxon>Mentheae</taxon>
        <taxon>Salviinae</taxon>
        <taxon>Salvia</taxon>
        <taxon>Salvia subgen. Calosphace</taxon>
    </lineage>
</organism>
<name>A0ABD1G996_SALDI</name>
<dbReference type="Proteomes" id="UP001567538">
    <property type="component" value="Unassembled WGS sequence"/>
</dbReference>
<evidence type="ECO:0000313" key="2">
    <source>
        <dbReference type="Proteomes" id="UP001567538"/>
    </source>
</evidence>
<gene>
    <name evidence="1" type="ORF">AAHA92_25004</name>
</gene>
<evidence type="ECO:0000313" key="1">
    <source>
        <dbReference type="EMBL" id="KAL1540690.1"/>
    </source>
</evidence>
<dbReference type="EMBL" id="JBEAFC010000009">
    <property type="protein sequence ID" value="KAL1540690.1"/>
    <property type="molecule type" value="Genomic_DNA"/>
</dbReference>
<dbReference type="AlphaFoldDB" id="A0ABD1G996"/>
<keyword evidence="2" id="KW-1185">Reference proteome</keyword>
<comment type="caution">
    <text evidence="1">The sequence shown here is derived from an EMBL/GenBank/DDBJ whole genome shotgun (WGS) entry which is preliminary data.</text>
</comment>
<accession>A0ABD1G996</accession>
<proteinExistence type="predicted"/>
<sequence length="85" mass="9166">MIHKFPPKKGKSAFDQESLLQFVGFGQNGRWLGLFRSERGIFQSGADDGGAGFMPACDLPFLPASAQAFGPTSTPRANSRKQDSC</sequence>
<reference evidence="1 2" key="1">
    <citation type="submission" date="2024-06" db="EMBL/GenBank/DDBJ databases">
        <title>A chromosome level genome sequence of Diviner's sage (Salvia divinorum).</title>
        <authorList>
            <person name="Ford S.A."/>
            <person name="Ro D.-K."/>
            <person name="Ness R.W."/>
            <person name="Phillips M.A."/>
        </authorList>
    </citation>
    <scope>NUCLEOTIDE SEQUENCE [LARGE SCALE GENOMIC DNA]</scope>
    <source>
        <strain evidence="1">SAF-2024a</strain>
        <tissue evidence="1">Leaf</tissue>
    </source>
</reference>
<protein>
    <submittedName>
        <fullName evidence="1">Uncharacterized protein</fullName>
    </submittedName>
</protein>